<organism evidence="2">
    <name type="scientific">Pseudomonas aeruginosa</name>
    <dbReference type="NCBI Taxonomy" id="287"/>
    <lineage>
        <taxon>Bacteria</taxon>
        <taxon>Pseudomonadati</taxon>
        <taxon>Pseudomonadota</taxon>
        <taxon>Gammaproteobacteria</taxon>
        <taxon>Pseudomonadales</taxon>
        <taxon>Pseudomonadaceae</taxon>
        <taxon>Pseudomonas</taxon>
    </lineage>
</organism>
<dbReference type="InterPro" id="IPR021975">
    <property type="entry name" value="Rifampin_Arr"/>
</dbReference>
<accession>B2KPA4</accession>
<evidence type="ECO:0000259" key="1">
    <source>
        <dbReference type="Pfam" id="PF12120"/>
    </source>
</evidence>
<dbReference type="NCBIfam" id="NF033144">
    <property type="entry name" value="rifampin_ARR"/>
    <property type="match status" value="1"/>
</dbReference>
<dbReference type="Pfam" id="PF12120">
    <property type="entry name" value="Arr-ms"/>
    <property type="match status" value="1"/>
</dbReference>
<dbReference type="AlphaFoldDB" id="B2KPA4"/>
<reference evidence="2" key="1">
    <citation type="journal article" date="2008" name="Antimicrob. Agents Chemother.">
        <title>Detection of New arr-4 and arr-5 Gene Cassettes in Clinical Pseudomonas aeruginosa and Klebsiella pneumoniae Strains from Brazil.</title>
        <authorList>
            <person name="Fonseca E.L."/>
            <person name="Freitas F.S."/>
            <person name="Amorim J.C."/>
            <person name="Vicente A.C."/>
        </authorList>
    </citation>
    <scope>NUCLEOTIDE SEQUENCE</scope>
    <source>
        <strain evidence="2">PS1111</strain>
    </source>
</reference>
<dbReference type="Gene3D" id="3.20.170.40">
    <property type="entry name" value="Rifampin ADP-ribosyltransferase domain"/>
    <property type="match status" value="1"/>
</dbReference>
<evidence type="ECO:0000313" key="2">
    <source>
        <dbReference type="EMBL" id="ABV26705.1"/>
    </source>
</evidence>
<proteinExistence type="predicted"/>
<dbReference type="EMBL" id="EF660562">
    <property type="protein sequence ID" value="ABV26705.1"/>
    <property type="molecule type" value="Genomic_DNA"/>
</dbReference>
<gene>
    <name evidence="2" type="primary">arr-4</name>
</gene>
<name>B2KPA4_PSEAI</name>
<protein>
    <submittedName>
        <fullName evidence="2">Arr-4</fullName>
    </submittedName>
</protein>
<sequence>MTNDWIPTSHDNCSQVAGPFYHGTKAKLTVGDLLSPGHPSHFEQGRKLKHIYFAALMEPAIWGAELAMSLSSLEGRGHIYIVEPLGPFEDDPNLTNKKFPGNPTKSYRTTEPLRIVGIVEDWQGHSPEVLQGMLASLEDLQRRGLAIIED</sequence>
<dbReference type="RefSeq" id="WP_033959319.1">
    <property type="nucleotide sequence ID" value="NG_048582.1"/>
</dbReference>
<dbReference type="CARD" id="ARO:3002849">
    <property type="molecule name" value="arr-4"/>
    <property type="mechanism identifier" value="ARO:0001004"/>
    <property type="mechanism name" value="antibiotic inactivation"/>
</dbReference>
<dbReference type="KEGG" id="ag:ABV26705"/>
<feature type="domain" description="Rifampin ADP-ribosyltransferase" evidence="1">
    <location>
        <begin position="20"/>
        <end position="122"/>
    </location>
</feature>
<dbReference type="InterPro" id="IPR038611">
    <property type="entry name" value="Arr_sf"/>
</dbReference>